<comment type="caution">
    <text evidence="2">The sequence shown here is derived from an EMBL/GenBank/DDBJ whole genome shotgun (WGS) entry which is preliminary data.</text>
</comment>
<evidence type="ECO:0000256" key="1">
    <source>
        <dbReference type="SAM" id="MobiDB-lite"/>
    </source>
</evidence>
<sequence length="197" mass="21337">MTFTPSRLSKLDSHFFSTDRWPPPVILRPRPPSHLVRSAPPPSPPPLRPRRHPRSAPSPSPTSLCPRPPSAPPLLPGHAPSTADVAVPTCPLGVVASAAASSSNRSSLPPPPRRRSLIRRASDCPHVSIRGEEAYSSSRAPAMNCCWCWCLLAAHAAAAASRGDLPPSLPLPPWHGRRRRYRRRVLPPAQARHLPGC</sequence>
<feature type="region of interest" description="Disordered" evidence="1">
    <location>
        <begin position="98"/>
        <end position="119"/>
    </location>
</feature>
<proteinExistence type="predicted"/>
<accession>A0A8T0SZ39</accession>
<gene>
    <name evidence="2" type="ORF">PVAP13_5KG584307</name>
</gene>
<dbReference type="AlphaFoldDB" id="A0A8T0SZ39"/>
<name>A0A8T0SZ39_PANVG</name>
<dbReference type="EMBL" id="CM029045">
    <property type="protein sequence ID" value="KAG2601349.1"/>
    <property type="molecule type" value="Genomic_DNA"/>
</dbReference>
<feature type="region of interest" description="Disordered" evidence="1">
    <location>
        <begin position="1"/>
        <end position="82"/>
    </location>
</feature>
<organism evidence="2 3">
    <name type="scientific">Panicum virgatum</name>
    <name type="common">Blackwell switchgrass</name>
    <dbReference type="NCBI Taxonomy" id="38727"/>
    <lineage>
        <taxon>Eukaryota</taxon>
        <taxon>Viridiplantae</taxon>
        <taxon>Streptophyta</taxon>
        <taxon>Embryophyta</taxon>
        <taxon>Tracheophyta</taxon>
        <taxon>Spermatophyta</taxon>
        <taxon>Magnoliopsida</taxon>
        <taxon>Liliopsida</taxon>
        <taxon>Poales</taxon>
        <taxon>Poaceae</taxon>
        <taxon>PACMAD clade</taxon>
        <taxon>Panicoideae</taxon>
        <taxon>Panicodae</taxon>
        <taxon>Paniceae</taxon>
        <taxon>Panicinae</taxon>
        <taxon>Panicum</taxon>
        <taxon>Panicum sect. Hiantes</taxon>
    </lineage>
</organism>
<reference evidence="2" key="1">
    <citation type="submission" date="2020-05" db="EMBL/GenBank/DDBJ databases">
        <title>WGS assembly of Panicum virgatum.</title>
        <authorList>
            <person name="Lovell J.T."/>
            <person name="Jenkins J."/>
            <person name="Shu S."/>
            <person name="Juenger T.E."/>
            <person name="Schmutz J."/>
        </authorList>
    </citation>
    <scope>NUCLEOTIDE SEQUENCE</scope>
    <source>
        <strain evidence="2">AP13</strain>
    </source>
</reference>
<dbReference type="Proteomes" id="UP000823388">
    <property type="component" value="Chromosome 5K"/>
</dbReference>
<protein>
    <submittedName>
        <fullName evidence="2">Uncharacterized protein</fullName>
    </submittedName>
</protein>
<feature type="compositionally biased region" description="Pro residues" evidence="1">
    <location>
        <begin position="56"/>
        <end position="75"/>
    </location>
</feature>
<evidence type="ECO:0000313" key="3">
    <source>
        <dbReference type="Proteomes" id="UP000823388"/>
    </source>
</evidence>
<feature type="compositionally biased region" description="Low complexity" evidence="1">
    <location>
        <begin position="98"/>
        <end position="107"/>
    </location>
</feature>
<evidence type="ECO:0000313" key="2">
    <source>
        <dbReference type="EMBL" id="KAG2601349.1"/>
    </source>
</evidence>
<keyword evidence="3" id="KW-1185">Reference proteome</keyword>
<feature type="compositionally biased region" description="Pro residues" evidence="1">
    <location>
        <begin position="21"/>
        <end position="32"/>
    </location>
</feature>